<accession>A0ABT4CXG2</accession>
<organism evidence="2 3">
    <name type="scientific">Clostridium aestuarii</name>
    <dbReference type="NCBI Taxonomy" id="338193"/>
    <lineage>
        <taxon>Bacteria</taxon>
        <taxon>Bacillati</taxon>
        <taxon>Bacillota</taxon>
        <taxon>Clostridia</taxon>
        <taxon>Eubacteriales</taxon>
        <taxon>Clostridiaceae</taxon>
        <taxon>Clostridium</taxon>
    </lineage>
</organism>
<protein>
    <submittedName>
        <fullName evidence="2">Uncharacterized protein</fullName>
    </submittedName>
</protein>
<sequence length="83" mass="10090">MNEREELIEELLQEFKLVKYRQKMLDIMEKKLFQMRCLAKQVKQENLTEKEIQVLNARVNNLAQQVRALDGESRRKEDKRILE</sequence>
<dbReference type="EMBL" id="JAPQER010000002">
    <property type="protein sequence ID" value="MCY6483675.1"/>
    <property type="molecule type" value="Genomic_DNA"/>
</dbReference>
<proteinExistence type="predicted"/>
<evidence type="ECO:0000313" key="2">
    <source>
        <dbReference type="EMBL" id="MCY6483675.1"/>
    </source>
</evidence>
<dbReference type="Proteomes" id="UP001078443">
    <property type="component" value="Unassembled WGS sequence"/>
</dbReference>
<dbReference type="RefSeq" id="WP_268039950.1">
    <property type="nucleotide sequence ID" value="NZ_JAPQER010000002.1"/>
</dbReference>
<comment type="caution">
    <text evidence="2">The sequence shown here is derived from an EMBL/GenBank/DDBJ whole genome shotgun (WGS) entry which is preliminary data.</text>
</comment>
<keyword evidence="3" id="KW-1185">Reference proteome</keyword>
<gene>
    <name evidence="2" type="ORF">OW763_04845</name>
</gene>
<evidence type="ECO:0000256" key="1">
    <source>
        <dbReference type="SAM" id="Coils"/>
    </source>
</evidence>
<reference evidence="2" key="1">
    <citation type="submission" date="2022-12" db="EMBL/GenBank/DDBJ databases">
        <authorList>
            <person name="Wang J."/>
        </authorList>
    </citation>
    <scope>NUCLEOTIDE SEQUENCE</scope>
    <source>
        <strain evidence="2">HY-45-18</strain>
    </source>
</reference>
<feature type="coiled-coil region" evidence="1">
    <location>
        <begin position="45"/>
        <end position="79"/>
    </location>
</feature>
<evidence type="ECO:0000313" key="3">
    <source>
        <dbReference type="Proteomes" id="UP001078443"/>
    </source>
</evidence>
<name>A0ABT4CXG2_9CLOT</name>
<keyword evidence="1" id="KW-0175">Coiled coil</keyword>